<evidence type="ECO:0000313" key="2">
    <source>
        <dbReference type="EMBL" id="CAJ0608640.1"/>
    </source>
</evidence>
<dbReference type="Proteomes" id="UP001176961">
    <property type="component" value="Unassembled WGS sequence"/>
</dbReference>
<name>A0AA36HE86_CYLNA</name>
<protein>
    <submittedName>
        <fullName evidence="2">Uncharacterized protein</fullName>
    </submittedName>
</protein>
<comment type="caution">
    <text evidence="2">The sequence shown here is derived from an EMBL/GenBank/DDBJ whole genome shotgun (WGS) entry which is preliminary data.</text>
</comment>
<evidence type="ECO:0000313" key="3">
    <source>
        <dbReference type="Proteomes" id="UP001176961"/>
    </source>
</evidence>
<dbReference type="EMBL" id="CATQJL010000316">
    <property type="protein sequence ID" value="CAJ0608640.1"/>
    <property type="molecule type" value="Genomic_DNA"/>
</dbReference>
<feature type="chain" id="PRO_5041289424" evidence="1">
    <location>
        <begin position="23"/>
        <end position="151"/>
    </location>
</feature>
<gene>
    <name evidence="2" type="ORF">CYNAS_LOCUS20623</name>
</gene>
<keyword evidence="1" id="KW-0732">Signal</keyword>
<feature type="signal peptide" evidence="1">
    <location>
        <begin position="1"/>
        <end position="22"/>
    </location>
</feature>
<accession>A0AA36HE86</accession>
<organism evidence="2 3">
    <name type="scientific">Cylicocyclus nassatus</name>
    <name type="common">Nematode worm</name>
    <dbReference type="NCBI Taxonomy" id="53992"/>
    <lineage>
        <taxon>Eukaryota</taxon>
        <taxon>Metazoa</taxon>
        <taxon>Ecdysozoa</taxon>
        <taxon>Nematoda</taxon>
        <taxon>Chromadorea</taxon>
        <taxon>Rhabditida</taxon>
        <taxon>Rhabditina</taxon>
        <taxon>Rhabditomorpha</taxon>
        <taxon>Strongyloidea</taxon>
        <taxon>Strongylidae</taxon>
        <taxon>Cylicocyclus</taxon>
    </lineage>
</organism>
<dbReference type="AlphaFoldDB" id="A0AA36HE86"/>
<keyword evidence="3" id="KW-1185">Reference proteome</keyword>
<evidence type="ECO:0000256" key="1">
    <source>
        <dbReference type="SAM" id="SignalP"/>
    </source>
</evidence>
<proteinExistence type="predicted"/>
<sequence>MLYSKLFIIFFLVCVIAKSGSPRPFEGGFNKRMYKGPDTPYRGGPIECYDLCYWNTYERLWQLMRGTRRRIQQECNLCELMYRLEFEYNAAGSNQNATIAPDPKRSFFKKRTKDRNSAKLDGGFNNHTYMEPKTPYIGVPEEVNQRKPFVT</sequence>
<reference evidence="2" key="1">
    <citation type="submission" date="2023-07" db="EMBL/GenBank/DDBJ databases">
        <authorList>
            <consortium name="CYATHOMIX"/>
        </authorList>
    </citation>
    <scope>NUCLEOTIDE SEQUENCE</scope>
    <source>
        <strain evidence="2">N/A</strain>
    </source>
</reference>